<sequence>MSQVSAFHGKLVRSKFMKEKKNIKRAPLKARRSVVCTNTTAALNPLPSLGIPDQVVAHKWCSLFPLSLAGSSSSLSNLPCLIARSTSIVWSGEILILARLLPNRILSKR</sequence>
<gene>
    <name evidence="1" type="ORF">PoB_001110100</name>
</gene>
<dbReference type="EMBL" id="BLXT01001319">
    <property type="protein sequence ID" value="GFN84595.1"/>
    <property type="molecule type" value="Genomic_DNA"/>
</dbReference>
<organism evidence="1 2">
    <name type="scientific">Plakobranchus ocellatus</name>
    <dbReference type="NCBI Taxonomy" id="259542"/>
    <lineage>
        <taxon>Eukaryota</taxon>
        <taxon>Metazoa</taxon>
        <taxon>Spiralia</taxon>
        <taxon>Lophotrochozoa</taxon>
        <taxon>Mollusca</taxon>
        <taxon>Gastropoda</taxon>
        <taxon>Heterobranchia</taxon>
        <taxon>Euthyneura</taxon>
        <taxon>Panpulmonata</taxon>
        <taxon>Sacoglossa</taxon>
        <taxon>Placobranchoidea</taxon>
        <taxon>Plakobranchidae</taxon>
        <taxon>Plakobranchus</taxon>
    </lineage>
</organism>
<dbReference type="Proteomes" id="UP000735302">
    <property type="component" value="Unassembled WGS sequence"/>
</dbReference>
<keyword evidence="2" id="KW-1185">Reference proteome</keyword>
<evidence type="ECO:0000313" key="2">
    <source>
        <dbReference type="Proteomes" id="UP000735302"/>
    </source>
</evidence>
<name>A0AAV3YQA5_9GAST</name>
<protein>
    <submittedName>
        <fullName evidence="1">Uncharacterized protein</fullName>
    </submittedName>
</protein>
<comment type="caution">
    <text evidence="1">The sequence shown here is derived from an EMBL/GenBank/DDBJ whole genome shotgun (WGS) entry which is preliminary data.</text>
</comment>
<dbReference type="AlphaFoldDB" id="A0AAV3YQA5"/>
<reference evidence="1 2" key="1">
    <citation type="journal article" date="2021" name="Elife">
        <title>Chloroplast acquisition without the gene transfer in kleptoplastic sea slugs, Plakobranchus ocellatus.</title>
        <authorList>
            <person name="Maeda T."/>
            <person name="Takahashi S."/>
            <person name="Yoshida T."/>
            <person name="Shimamura S."/>
            <person name="Takaki Y."/>
            <person name="Nagai Y."/>
            <person name="Toyoda A."/>
            <person name="Suzuki Y."/>
            <person name="Arimoto A."/>
            <person name="Ishii H."/>
            <person name="Satoh N."/>
            <person name="Nishiyama T."/>
            <person name="Hasebe M."/>
            <person name="Maruyama T."/>
            <person name="Minagawa J."/>
            <person name="Obokata J."/>
            <person name="Shigenobu S."/>
        </authorList>
    </citation>
    <scope>NUCLEOTIDE SEQUENCE [LARGE SCALE GENOMIC DNA]</scope>
</reference>
<evidence type="ECO:0000313" key="1">
    <source>
        <dbReference type="EMBL" id="GFN84595.1"/>
    </source>
</evidence>
<accession>A0AAV3YQA5</accession>
<proteinExistence type="predicted"/>